<reference evidence="8" key="2">
    <citation type="submission" date="2020-09" db="EMBL/GenBank/DDBJ databases">
        <authorList>
            <person name="Sun Q."/>
            <person name="Kim S."/>
        </authorList>
    </citation>
    <scope>NUCLEOTIDE SEQUENCE</scope>
    <source>
        <strain evidence="8">KCTC 42651</strain>
    </source>
</reference>
<evidence type="ECO:0000256" key="2">
    <source>
        <dbReference type="ARBA" id="ARBA00022475"/>
    </source>
</evidence>
<dbReference type="InterPro" id="IPR011577">
    <property type="entry name" value="Cyt_b561_bac/Ni-Hgenase"/>
</dbReference>
<proteinExistence type="predicted"/>
<evidence type="ECO:0000256" key="3">
    <source>
        <dbReference type="ARBA" id="ARBA00022692"/>
    </source>
</evidence>
<dbReference type="InterPro" id="IPR051542">
    <property type="entry name" value="Hydrogenase_cytochrome"/>
</dbReference>
<evidence type="ECO:0000256" key="6">
    <source>
        <dbReference type="SAM" id="Phobius"/>
    </source>
</evidence>
<evidence type="ECO:0000256" key="1">
    <source>
        <dbReference type="ARBA" id="ARBA00004651"/>
    </source>
</evidence>
<dbReference type="EMBL" id="BMZS01000007">
    <property type="protein sequence ID" value="GHD54352.1"/>
    <property type="molecule type" value="Genomic_DNA"/>
</dbReference>
<dbReference type="GO" id="GO:0022904">
    <property type="term" value="P:respiratory electron transport chain"/>
    <property type="evidence" value="ECO:0007669"/>
    <property type="project" value="InterPro"/>
</dbReference>
<evidence type="ECO:0000256" key="5">
    <source>
        <dbReference type="ARBA" id="ARBA00023136"/>
    </source>
</evidence>
<dbReference type="Pfam" id="PF01292">
    <property type="entry name" value="Ni_hydr_CYTB"/>
    <property type="match status" value="1"/>
</dbReference>
<evidence type="ECO:0000259" key="7">
    <source>
        <dbReference type="Pfam" id="PF01292"/>
    </source>
</evidence>
<dbReference type="RefSeq" id="WP_189991333.1">
    <property type="nucleotide sequence ID" value="NZ_BMZS01000007.1"/>
</dbReference>
<evidence type="ECO:0000256" key="4">
    <source>
        <dbReference type="ARBA" id="ARBA00022989"/>
    </source>
</evidence>
<keyword evidence="9" id="KW-1185">Reference proteome</keyword>
<feature type="transmembrane region" description="Helical" evidence="6">
    <location>
        <begin position="7"/>
        <end position="28"/>
    </location>
</feature>
<feature type="domain" description="Cytochrome b561 bacterial/Ni-hydrogenase" evidence="7">
    <location>
        <begin position="7"/>
        <end position="168"/>
    </location>
</feature>
<gene>
    <name evidence="8" type="ORF">GCM10017083_31770</name>
</gene>
<dbReference type="AlphaFoldDB" id="A0A918XTB9"/>
<evidence type="ECO:0000313" key="8">
    <source>
        <dbReference type="EMBL" id="GHD54352.1"/>
    </source>
</evidence>
<organism evidence="8 9">
    <name type="scientific">Thalassobaculum fulvum</name>
    <dbReference type="NCBI Taxonomy" id="1633335"/>
    <lineage>
        <taxon>Bacteria</taxon>
        <taxon>Pseudomonadati</taxon>
        <taxon>Pseudomonadota</taxon>
        <taxon>Alphaproteobacteria</taxon>
        <taxon>Rhodospirillales</taxon>
        <taxon>Thalassobaculaceae</taxon>
        <taxon>Thalassobaculum</taxon>
    </lineage>
</organism>
<keyword evidence="2" id="KW-1003">Cell membrane</keyword>
<comment type="subcellular location">
    <subcellularLocation>
        <location evidence="1">Cell membrane</location>
        <topology evidence="1">Multi-pass membrane protein</topology>
    </subcellularLocation>
</comment>
<feature type="transmembrane region" description="Helical" evidence="6">
    <location>
        <begin position="40"/>
        <end position="57"/>
    </location>
</feature>
<accession>A0A918XTB9</accession>
<sequence>MAGKIRVWDPIVRVAHWALVASIAVAWISGDEWQALHETAGYAAVGIVALRVVWGFVGSRHARFSDFVRGPSTVLAYLRDLAAGRERRHLGHNPAGGAMIVALLATILGLGLTGWLGTTDALWGVDWIEEAHETLADGLVVLVALHIAGVLLASIREGENLIRAMVTGRKRLGEPAQ</sequence>
<reference evidence="8" key="1">
    <citation type="journal article" date="2014" name="Int. J. Syst. Evol. Microbiol.">
        <title>Complete genome sequence of Corynebacterium casei LMG S-19264T (=DSM 44701T), isolated from a smear-ripened cheese.</title>
        <authorList>
            <consortium name="US DOE Joint Genome Institute (JGI-PGF)"/>
            <person name="Walter F."/>
            <person name="Albersmeier A."/>
            <person name="Kalinowski J."/>
            <person name="Ruckert C."/>
        </authorList>
    </citation>
    <scope>NUCLEOTIDE SEQUENCE</scope>
    <source>
        <strain evidence="8">KCTC 42651</strain>
    </source>
</reference>
<keyword evidence="3 6" id="KW-0812">Transmembrane</keyword>
<keyword evidence="4 6" id="KW-1133">Transmembrane helix</keyword>
<dbReference type="SUPFAM" id="SSF81342">
    <property type="entry name" value="Transmembrane di-heme cytochromes"/>
    <property type="match status" value="1"/>
</dbReference>
<dbReference type="PANTHER" id="PTHR30485:SF2">
    <property type="entry name" value="BLL0597 PROTEIN"/>
    <property type="match status" value="1"/>
</dbReference>
<keyword evidence="5 6" id="KW-0472">Membrane</keyword>
<feature type="transmembrane region" description="Helical" evidence="6">
    <location>
        <begin position="135"/>
        <end position="155"/>
    </location>
</feature>
<dbReference type="InterPro" id="IPR016174">
    <property type="entry name" value="Di-haem_cyt_TM"/>
</dbReference>
<dbReference type="PANTHER" id="PTHR30485">
    <property type="entry name" value="NI/FE-HYDROGENASE 1 B-TYPE CYTOCHROME SUBUNIT"/>
    <property type="match status" value="1"/>
</dbReference>
<dbReference type="GO" id="GO:0020037">
    <property type="term" value="F:heme binding"/>
    <property type="evidence" value="ECO:0007669"/>
    <property type="project" value="TreeGrafter"/>
</dbReference>
<dbReference type="Proteomes" id="UP000630353">
    <property type="component" value="Unassembled WGS sequence"/>
</dbReference>
<dbReference type="Gene3D" id="1.20.950.20">
    <property type="entry name" value="Transmembrane di-heme cytochromes, Chain C"/>
    <property type="match status" value="1"/>
</dbReference>
<comment type="caution">
    <text evidence="8">The sequence shown here is derived from an EMBL/GenBank/DDBJ whole genome shotgun (WGS) entry which is preliminary data.</text>
</comment>
<protein>
    <submittedName>
        <fullName evidence="8">Cytochrome b561</fullName>
    </submittedName>
</protein>
<feature type="transmembrane region" description="Helical" evidence="6">
    <location>
        <begin position="95"/>
        <end position="115"/>
    </location>
</feature>
<evidence type="ECO:0000313" key="9">
    <source>
        <dbReference type="Proteomes" id="UP000630353"/>
    </source>
</evidence>
<dbReference type="GO" id="GO:0009055">
    <property type="term" value="F:electron transfer activity"/>
    <property type="evidence" value="ECO:0007669"/>
    <property type="project" value="InterPro"/>
</dbReference>
<dbReference type="GO" id="GO:0005886">
    <property type="term" value="C:plasma membrane"/>
    <property type="evidence" value="ECO:0007669"/>
    <property type="project" value="UniProtKB-SubCell"/>
</dbReference>
<name>A0A918XTB9_9PROT</name>